<dbReference type="Gene3D" id="3.40.50.300">
    <property type="entry name" value="P-loop containing nucleotide triphosphate hydrolases"/>
    <property type="match status" value="1"/>
</dbReference>
<dbReference type="EC" id="2.5.1.75" evidence="10"/>
<organism evidence="14 15">
    <name type="scientific">Bacteroides ovatus</name>
    <dbReference type="NCBI Taxonomy" id="28116"/>
    <lineage>
        <taxon>Bacteria</taxon>
        <taxon>Pseudomonadati</taxon>
        <taxon>Bacteroidota</taxon>
        <taxon>Bacteroidia</taxon>
        <taxon>Bacteroidales</taxon>
        <taxon>Bacteroidaceae</taxon>
        <taxon>Bacteroides</taxon>
    </lineage>
</organism>
<evidence type="ECO:0000256" key="13">
    <source>
        <dbReference type="RuleBase" id="RU003785"/>
    </source>
</evidence>
<keyword evidence="6 10" id="KW-0547">Nucleotide-binding</keyword>
<dbReference type="GO" id="GO:0052381">
    <property type="term" value="F:tRNA dimethylallyltransferase activity"/>
    <property type="evidence" value="ECO:0007669"/>
    <property type="project" value="UniProtKB-UniRule"/>
</dbReference>
<comment type="subunit">
    <text evidence="10">Monomer.</text>
</comment>
<keyword evidence="4 10" id="KW-0808">Transferase</keyword>
<comment type="catalytic activity">
    <reaction evidence="9 10 11">
        <text>adenosine(37) in tRNA + dimethylallyl diphosphate = N(6)-dimethylallyladenosine(37) in tRNA + diphosphate</text>
        <dbReference type="Rhea" id="RHEA:26482"/>
        <dbReference type="Rhea" id="RHEA-COMP:10162"/>
        <dbReference type="Rhea" id="RHEA-COMP:10375"/>
        <dbReference type="ChEBI" id="CHEBI:33019"/>
        <dbReference type="ChEBI" id="CHEBI:57623"/>
        <dbReference type="ChEBI" id="CHEBI:74411"/>
        <dbReference type="ChEBI" id="CHEBI:74415"/>
        <dbReference type="EC" id="2.5.1.75"/>
    </reaction>
</comment>
<evidence type="ECO:0000313" key="14">
    <source>
        <dbReference type="EMBL" id="KAB1323958.1"/>
    </source>
</evidence>
<comment type="caution">
    <text evidence="14">The sequence shown here is derived from an EMBL/GenBank/DDBJ whole genome shotgun (WGS) entry which is preliminary data.</text>
</comment>
<dbReference type="NCBIfam" id="TIGR00174">
    <property type="entry name" value="miaA"/>
    <property type="match status" value="1"/>
</dbReference>
<sequence>MPTLIVLIGPTGVGKTELSLRLAETFQTSIVSADSRQLYAELKIGTAAPTPDQLKRVPHQLVGTLHLTDYYSAAQYETEALEILEKLFTQHEVVILTGGSMMYVDAICKGIDDIPTVDAETRQLMLQKYEEEGLEQLCAELRLLDPEYYRIVDLKNPKRVIHALEICYMTGRTYTSFRTQQKKQRPFRILKVGLTRDREELYDRINRRVDQMMEEGLLEEVRSVLSYRHLNSLNTVGYKELFKYLDGEWELSFAIDKIKQNSRIYSRKQMTWFKRDEEIKWFHPEQETEILAYLRQSL</sequence>
<feature type="site" description="Interaction with substrate tRNA" evidence="10">
    <location>
        <position position="122"/>
    </location>
</feature>
<dbReference type="InterPro" id="IPR039657">
    <property type="entry name" value="Dimethylallyltransferase"/>
</dbReference>
<evidence type="ECO:0000256" key="8">
    <source>
        <dbReference type="ARBA" id="ARBA00022842"/>
    </source>
</evidence>
<evidence type="ECO:0000256" key="1">
    <source>
        <dbReference type="ARBA" id="ARBA00001946"/>
    </source>
</evidence>
<accession>A0A6A1XD61</accession>
<comment type="function">
    <text evidence="2 10 12">Catalyzes the transfer of a dimethylallyl group onto the adenine at position 37 in tRNAs that read codons beginning with uridine, leading to the formation of N6-(dimethylallyl)adenosine (i(6)A).</text>
</comment>
<comment type="similarity">
    <text evidence="3 10 13">Belongs to the IPP transferase family.</text>
</comment>
<dbReference type="PANTHER" id="PTHR11088:SF60">
    <property type="entry name" value="TRNA DIMETHYLALLYLTRANSFERASE"/>
    <property type="match status" value="1"/>
</dbReference>
<evidence type="ECO:0000256" key="4">
    <source>
        <dbReference type="ARBA" id="ARBA00022679"/>
    </source>
</evidence>
<dbReference type="InterPro" id="IPR027417">
    <property type="entry name" value="P-loop_NTPase"/>
</dbReference>
<evidence type="ECO:0000313" key="15">
    <source>
        <dbReference type="Proteomes" id="UP000375690"/>
    </source>
</evidence>
<dbReference type="SUPFAM" id="SSF52540">
    <property type="entry name" value="P-loop containing nucleoside triphosphate hydrolases"/>
    <property type="match status" value="2"/>
</dbReference>
<evidence type="ECO:0000256" key="7">
    <source>
        <dbReference type="ARBA" id="ARBA00022840"/>
    </source>
</evidence>
<dbReference type="AlphaFoldDB" id="A0A6A1XD61"/>
<comment type="cofactor">
    <cofactor evidence="1 10">
        <name>Mg(2+)</name>
        <dbReference type="ChEBI" id="CHEBI:18420"/>
    </cofactor>
</comment>
<evidence type="ECO:0000256" key="9">
    <source>
        <dbReference type="ARBA" id="ARBA00049563"/>
    </source>
</evidence>
<dbReference type="Gene3D" id="1.10.20.140">
    <property type="match status" value="1"/>
</dbReference>
<dbReference type="Pfam" id="PF01715">
    <property type="entry name" value="IPPT"/>
    <property type="match status" value="1"/>
</dbReference>
<evidence type="ECO:0000256" key="11">
    <source>
        <dbReference type="RuleBase" id="RU003783"/>
    </source>
</evidence>
<evidence type="ECO:0000256" key="2">
    <source>
        <dbReference type="ARBA" id="ARBA00003213"/>
    </source>
</evidence>
<feature type="binding site" evidence="10">
    <location>
        <begin position="11"/>
        <end position="16"/>
    </location>
    <ligand>
        <name>substrate</name>
    </ligand>
</feature>
<evidence type="ECO:0000256" key="10">
    <source>
        <dbReference type="HAMAP-Rule" id="MF_00185"/>
    </source>
</evidence>
<proteinExistence type="inferred from homology"/>
<dbReference type="GO" id="GO:0006400">
    <property type="term" value="P:tRNA modification"/>
    <property type="evidence" value="ECO:0007669"/>
    <property type="project" value="TreeGrafter"/>
</dbReference>
<evidence type="ECO:0000256" key="3">
    <source>
        <dbReference type="ARBA" id="ARBA00005842"/>
    </source>
</evidence>
<feature type="region of interest" description="Interaction with substrate tRNA" evidence="10">
    <location>
        <begin position="34"/>
        <end position="37"/>
    </location>
</feature>
<dbReference type="FunFam" id="1.10.20.140:FF:000008">
    <property type="entry name" value="tRNA dimethylallyltransferase"/>
    <property type="match status" value="1"/>
</dbReference>
<dbReference type="InterPro" id="IPR018022">
    <property type="entry name" value="IPT"/>
</dbReference>
<protein>
    <recommendedName>
        <fullName evidence="10">tRNA dimethylallyltransferase</fullName>
        <ecNumber evidence="10">2.5.1.75</ecNumber>
    </recommendedName>
    <alternativeName>
        <fullName evidence="10">Dimethylallyl diphosphate:tRNA dimethylallyltransferase</fullName>
        <shortName evidence="10">DMAPP:tRNA dimethylallyltransferase</shortName>
        <shortName evidence="10">DMATase</shortName>
    </alternativeName>
    <alternativeName>
        <fullName evidence="10">Isopentenyl-diphosphate:tRNA isopentenyltransferase</fullName>
        <shortName evidence="10">IPP transferase</shortName>
        <shortName evidence="10">IPPT</shortName>
        <shortName evidence="10">IPTase</shortName>
    </alternativeName>
</protein>
<dbReference type="RefSeq" id="WP_215667043.1">
    <property type="nucleotide sequence ID" value="NZ_CP113514.1"/>
</dbReference>
<dbReference type="EMBL" id="VWFC01000025">
    <property type="protein sequence ID" value="KAB1323958.1"/>
    <property type="molecule type" value="Genomic_DNA"/>
</dbReference>
<name>A0A6A1XD61_BACOV</name>
<keyword evidence="8 10" id="KW-0460">Magnesium</keyword>
<evidence type="ECO:0000256" key="6">
    <source>
        <dbReference type="ARBA" id="ARBA00022741"/>
    </source>
</evidence>
<gene>
    <name evidence="10 14" type="primary">miaA</name>
    <name evidence="14" type="ORF">F3B53_18455</name>
</gene>
<dbReference type="HAMAP" id="MF_00185">
    <property type="entry name" value="IPP_trans"/>
    <property type="match status" value="1"/>
</dbReference>
<dbReference type="Proteomes" id="UP000375690">
    <property type="component" value="Unassembled WGS sequence"/>
</dbReference>
<feature type="binding site" evidence="10">
    <location>
        <begin position="9"/>
        <end position="16"/>
    </location>
    <ligand>
        <name>ATP</name>
        <dbReference type="ChEBI" id="CHEBI:30616"/>
    </ligand>
</feature>
<reference evidence="14 15" key="1">
    <citation type="journal article" date="2019" name="Nat. Med.">
        <title>A library of human gut bacterial isolates paired with longitudinal multiomics data enables mechanistic microbiome research.</title>
        <authorList>
            <person name="Poyet M."/>
            <person name="Groussin M."/>
            <person name="Gibbons S.M."/>
            <person name="Avila-Pacheco J."/>
            <person name="Jiang X."/>
            <person name="Kearney S.M."/>
            <person name="Perrotta A.R."/>
            <person name="Berdy B."/>
            <person name="Zhao S."/>
            <person name="Lieberman T.D."/>
            <person name="Swanson P.K."/>
            <person name="Smith M."/>
            <person name="Roesemann S."/>
            <person name="Alexander J.E."/>
            <person name="Rich S.A."/>
            <person name="Livny J."/>
            <person name="Vlamakis H."/>
            <person name="Clish C."/>
            <person name="Bullock K."/>
            <person name="Deik A."/>
            <person name="Scott J."/>
            <person name="Pierce K.A."/>
            <person name="Xavier R.J."/>
            <person name="Alm E.J."/>
        </authorList>
    </citation>
    <scope>NUCLEOTIDE SEQUENCE [LARGE SCALE GENOMIC DNA]</scope>
    <source>
        <strain evidence="14 15">BIOML-A2</strain>
    </source>
</reference>
<keyword evidence="7 10" id="KW-0067">ATP-binding</keyword>
<comment type="caution">
    <text evidence="10">Lacks conserved residue(s) required for the propagation of feature annotation.</text>
</comment>
<evidence type="ECO:0000256" key="5">
    <source>
        <dbReference type="ARBA" id="ARBA00022694"/>
    </source>
</evidence>
<dbReference type="GO" id="GO:0005524">
    <property type="term" value="F:ATP binding"/>
    <property type="evidence" value="ECO:0007669"/>
    <property type="project" value="UniProtKB-UniRule"/>
</dbReference>
<evidence type="ECO:0000256" key="12">
    <source>
        <dbReference type="RuleBase" id="RU003784"/>
    </source>
</evidence>
<feature type="site" description="Interaction with substrate tRNA" evidence="10">
    <location>
        <position position="100"/>
    </location>
</feature>
<keyword evidence="5 10" id="KW-0819">tRNA processing</keyword>
<dbReference type="PANTHER" id="PTHR11088">
    <property type="entry name" value="TRNA DIMETHYLALLYLTRANSFERASE"/>
    <property type="match status" value="1"/>
</dbReference>